<dbReference type="EMBL" id="FCOL02000010">
    <property type="protein sequence ID" value="SAL49800.1"/>
    <property type="molecule type" value="Genomic_DNA"/>
</dbReference>
<evidence type="ECO:0000313" key="1">
    <source>
        <dbReference type="EMBL" id="SAL49800.1"/>
    </source>
</evidence>
<dbReference type="OrthoDB" id="9204545at2"/>
<dbReference type="Gene3D" id="3.40.50.200">
    <property type="entry name" value="Peptidase S8/S53 domain"/>
    <property type="match status" value="1"/>
</dbReference>
<comment type="caution">
    <text evidence="1">The sequence shown here is derived from an EMBL/GenBank/DDBJ whole genome shotgun (WGS) entry which is preliminary data.</text>
</comment>
<dbReference type="AlphaFoldDB" id="A0A158I1A6"/>
<sequence>MGQANFNYYALGVAYLIVVGFPVDACAESLDDLSAVVIVEQTRSLANASKLEATIETAPLVIAHNKKGDSPSNFILKNYGFGKTDSQEAYKNIEGKIFAANNITSDKSFPVGNLLIPDLPVLTNAEAAIPSPAIPISRNTSLSDQRDATLANPDGLETARGPVYLHKIFGNRSPNTPIDYKRLDIYSIADAAAVIKTASQSGLKTSAGMENGIQLADSVSSCDSDIRPLLNDNDRIEVKNAISNIKPGKERYLIILDTGWPTFDEETHSQLAFRKIFDRARKALNIKPSDIDAFVPNISQSSYVPPTHDHACMVYKALQELRKLDLKDNLEVLYLPLRPGQARTTELFKEILLLDKILESLGGDRFARTSSPAEIRSAKAFTDESLQNIVALKQPWAPNDDVVRVYEPLISGLIKILDTYSQVDQDVVPGMKKIDAKFWLSLSWNFTRFTTPPDLPLSGHYIVFAAAGNDNADFVSVQRLFASEAISNSRVVAVMNSDEQSGGSTCNSATFNGLWSSEYSDKGIISFPGRLDEKVGTKCPGPGGGTSFSTPRIAWLSAIAELSNEANNSTWTAAITHRLASSRMKINNDPNTAPISIKKLMMAH</sequence>
<dbReference type="GO" id="GO:0006508">
    <property type="term" value="P:proteolysis"/>
    <property type="evidence" value="ECO:0007669"/>
    <property type="project" value="InterPro"/>
</dbReference>
<dbReference type="GO" id="GO:0004252">
    <property type="term" value="F:serine-type endopeptidase activity"/>
    <property type="evidence" value="ECO:0007669"/>
    <property type="project" value="InterPro"/>
</dbReference>
<evidence type="ECO:0000313" key="2">
    <source>
        <dbReference type="Proteomes" id="UP000054925"/>
    </source>
</evidence>
<dbReference type="InterPro" id="IPR036852">
    <property type="entry name" value="Peptidase_S8/S53_dom_sf"/>
</dbReference>
<gene>
    <name evidence="1" type="ORF">AWB67_02274</name>
</gene>
<organism evidence="1 2">
    <name type="scientific">Caballeronia terrestris</name>
    <dbReference type="NCBI Taxonomy" id="1226301"/>
    <lineage>
        <taxon>Bacteria</taxon>
        <taxon>Pseudomonadati</taxon>
        <taxon>Pseudomonadota</taxon>
        <taxon>Betaproteobacteria</taxon>
        <taxon>Burkholderiales</taxon>
        <taxon>Burkholderiaceae</taxon>
        <taxon>Caballeronia</taxon>
    </lineage>
</organism>
<protein>
    <recommendedName>
        <fullName evidence="3">Peptidase S8/S53 domain-containing protein</fullName>
    </recommendedName>
</protein>
<proteinExistence type="predicted"/>
<dbReference type="RefSeq" id="WP_125477579.1">
    <property type="nucleotide sequence ID" value="NZ_FCOL02000010.1"/>
</dbReference>
<accession>A0A158I1A6</accession>
<evidence type="ECO:0008006" key="3">
    <source>
        <dbReference type="Google" id="ProtNLM"/>
    </source>
</evidence>
<reference evidence="1" key="1">
    <citation type="submission" date="2016-01" db="EMBL/GenBank/DDBJ databases">
        <authorList>
            <person name="Peeters C."/>
        </authorList>
    </citation>
    <scope>NUCLEOTIDE SEQUENCE [LARGE SCALE GENOMIC DNA]</scope>
    <source>
        <strain evidence="1">LMG 22937</strain>
    </source>
</reference>
<name>A0A158I1A6_9BURK</name>
<dbReference type="SUPFAM" id="SSF52743">
    <property type="entry name" value="Subtilisin-like"/>
    <property type="match status" value="1"/>
</dbReference>
<dbReference type="Proteomes" id="UP000054925">
    <property type="component" value="Unassembled WGS sequence"/>
</dbReference>
<keyword evidence="2" id="KW-1185">Reference proteome</keyword>